<keyword evidence="2" id="KW-1185">Reference proteome</keyword>
<dbReference type="EMBL" id="CAJVQC010109401">
    <property type="protein sequence ID" value="CAG8834533.1"/>
    <property type="molecule type" value="Genomic_DNA"/>
</dbReference>
<organism evidence="1 2">
    <name type="scientific">Racocetra persica</name>
    <dbReference type="NCBI Taxonomy" id="160502"/>
    <lineage>
        <taxon>Eukaryota</taxon>
        <taxon>Fungi</taxon>
        <taxon>Fungi incertae sedis</taxon>
        <taxon>Mucoromycota</taxon>
        <taxon>Glomeromycotina</taxon>
        <taxon>Glomeromycetes</taxon>
        <taxon>Diversisporales</taxon>
        <taxon>Gigasporaceae</taxon>
        <taxon>Racocetra</taxon>
    </lineage>
</organism>
<evidence type="ECO:0000313" key="2">
    <source>
        <dbReference type="Proteomes" id="UP000789920"/>
    </source>
</evidence>
<reference evidence="1" key="1">
    <citation type="submission" date="2021-06" db="EMBL/GenBank/DDBJ databases">
        <authorList>
            <person name="Kallberg Y."/>
            <person name="Tangrot J."/>
            <person name="Rosling A."/>
        </authorList>
    </citation>
    <scope>NUCLEOTIDE SEQUENCE</scope>
    <source>
        <strain evidence="1">MA461A</strain>
    </source>
</reference>
<sequence length="45" mass="5162">TLILEDIVNLRDPIFQERDTTPSEVLIVSNNTVEETNLDFDPECL</sequence>
<feature type="non-terminal residue" evidence="1">
    <location>
        <position position="45"/>
    </location>
</feature>
<proteinExistence type="predicted"/>
<gene>
    <name evidence="1" type="ORF">RPERSI_LOCUS29223</name>
</gene>
<dbReference type="Proteomes" id="UP000789920">
    <property type="component" value="Unassembled WGS sequence"/>
</dbReference>
<accession>A0ACA9SCD8</accession>
<name>A0ACA9SCD8_9GLOM</name>
<comment type="caution">
    <text evidence="1">The sequence shown here is derived from an EMBL/GenBank/DDBJ whole genome shotgun (WGS) entry which is preliminary data.</text>
</comment>
<protein>
    <submittedName>
        <fullName evidence="1">13538_t:CDS:1</fullName>
    </submittedName>
</protein>
<feature type="non-terminal residue" evidence="1">
    <location>
        <position position="1"/>
    </location>
</feature>
<evidence type="ECO:0000313" key="1">
    <source>
        <dbReference type="EMBL" id="CAG8834533.1"/>
    </source>
</evidence>